<evidence type="ECO:0000313" key="4">
    <source>
        <dbReference type="EMBL" id="KAG8379210.1"/>
    </source>
</evidence>
<dbReference type="EMBL" id="WHWC01000007">
    <property type="protein sequence ID" value="KAG8379210.1"/>
    <property type="molecule type" value="Genomic_DNA"/>
</dbReference>
<dbReference type="InterPro" id="IPR001480">
    <property type="entry name" value="Bulb-type_lectin_dom"/>
</dbReference>
<proteinExistence type="predicted"/>
<evidence type="ECO:0000259" key="3">
    <source>
        <dbReference type="PROSITE" id="PS50927"/>
    </source>
</evidence>
<dbReference type="PANTHER" id="PTHR32444">
    <property type="entry name" value="BULB-TYPE LECTIN DOMAIN-CONTAINING PROTEIN"/>
    <property type="match status" value="1"/>
</dbReference>
<dbReference type="PANTHER" id="PTHR32444:SF198">
    <property type="entry name" value="BULB-TYPE LECTIN DOMAIN-CONTAINING PROTEIN"/>
    <property type="match status" value="1"/>
</dbReference>
<comment type="caution">
    <text evidence="4">The sequence shown here is derived from an EMBL/GenBank/DDBJ whole genome shotgun (WGS) entry which is preliminary data.</text>
</comment>
<dbReference type="InterPro" id="IPR036426">
    <property type="entry name" value="Bulb-type_lectin_dom_sf"/>
</dbReference>
<dbReference type="Proteomes" id="UP000826271">
    <property type="component" value="Unassembled WGS sequence"/>
</dbReference>
<dbReference type="CDD" id="cd00028">
    <property type="entry name" value="B_lectin"/>
    <property type="match status" value="1"/>
</dbReference>
<dbReference type="PROSITE" id="PS50927">
    <property type="entry name" value="BULB_LECTIN"/>
    <property type="match status" value="1"/>
</dbReference>
<dbReference type="FunFam" id="2.90.10.10:FF:000001">
    <property type="entry name" value="G-type lectin S-receptor-like serine/threonine-protein kinase"/>
    <property type="match status" value="1"/>
</dbReference>
<keyword evidence="2" id="KW-0325">Glycoprotein</keyword>
<accession>A0AAV6XJA9</accession>
<dbReference type="AlphaFoldDB" id="A0AAV6XJA9"/>
<dbReference type="Gene3D" id="2.90.10.10">
    <property type="entry name" value="Bulb-type lectin domain"/>
    <property type="match status" value="1"/>
</dbReference>
<sequence length="300" mass="33532">MDQLPVFDIHEVTWDLATNEGEKLYEIAHQMPIVAISNVTSQLQMQTTTATIIQINPDIKEIRILKNWTYYCFKGKVDKVDNKSSLCTAIDTISVNQSIRDPEALVSNGQNFKLGFFSPGNGNNSYRYVGIMYNLPLMTVIWVANREKPLTDSSGIVEISSDGNIVISNGENEIVWSSNISSPEANSSAQLLDTGNLVLYNSNGGIIWESFQHASDSVIENMKILTSLSTNERNIPTSWRSSNDPGLGRFSVTIEPLEIPQCFVLKDGYPYWRSGPWNGQVFNGVPGMMSFYKRGLHVFE</sequence>
<protein>
    <recommendedName>
        <fullName evidence="3">Bulb-type lectin domain-containing protein</fullName>
    </recommendedName>
</protein>
<name>A0AAV6XJA9_9LAMI</name>
<reference evidence="4" key="1">
    <citation type="submission" date="2019-10" db="EMBL/GenBank/DDBJ databases">
        <authorList>
            <person name="Zhang R."/>
            <person name="Pan Y."/>
            <person name="Wang J."/>
            <person name="Ma R."/>
            <person name="Yu S."/>
        </authorList>
    </citation>
    <scope>NUCLEOTIDE SEQUENCE</scope>
    <source>
        <strain evidence="4">LA-IB0</strain>
        <tissue evidence="4">Leaf</tissue>
    </source>
</reference>
<feature type="domain" description="Bulb-type lectin" evidence="3">
    <location>
        <begin position="90"/>
        <end position="212"/>
    </location>
</feature>
<evidence type="ECO:0000256" key="1">
    <source>
        <dbReference type="ARBA" id="ARBA00022729"/>
    </source>
</evidence>
<keyword evidence="1" id="KW-0732">Signal</keyword>
<keyword evidence="5" id="KW-1185">Reference proteome</keyword>
<evidence type="ECO:0000313" key="5">
    <source>
        <dbReference type="Proteomes" id="UP000826271"/>
    </source>
</evidence>
<dbReference type="SUPFAM" id="SSF51110">
    <property type="entry name" value="alpha-D-mannose-specific plant lectins"/>
    <property type="match status" value="1"/>
</dbReference>
<evidence type="ECO:0000256" key="2">
    <source>
        <dbReference type="ARBA" id="ARBA00023180"/>
    </source>
</evidence>
<organism evidence="4 5">
    <name type="scientific">Buddleja alternifolia</name>
    <dbReference type="NCBI Taxonomy" id="168488"/>
    <lineage>
        <taxon>Eukaryota</taxon>
        <taxon>Viridiplantae</taxon>
        <taxon>Streptophyta</taxon>
        <taxon>Embryophyta</taxon>
        <taxon>Tracheophyta</taxon>
        <taxon>Spermatophyta</taxon>
        <taxon>Magnoliopsida</taxon>
        <taxon>eudicotyledons</taxon>
        <taxon>Gunneridae</taxon>
        <taxon>Pentapetalae</taxon>
        <taxon>asterids</taxon>
        <taxon>lamiids</taxon>
        <taxon>Lamiales</taxon>
        <taxon>Scrophulariaceae</taxon>
        <taxon>Buddlejeae</taxon>
        <taxon>Buddleja</taxon>
    </lineage>
</organism>
<dbReference type="SMART" id="SM00108">
    <property type="entry name" value="B_lectin"/>
    <property type="match status" value="1"/>
</dbReference>
<dbReference type="Pfam" id="PF01453">
    <property type="entry name" value="B_lectin"/>
    <property type="match status" value="1"/>
</dbReference>
<gene>
    <name evidence="4" type="ORF">BUALT_Bualt07G0064900</name>
</gene>